<dbReference type="InterPro" id="IPR050832">
    <property type="entry name" value="Bact_Acetyltransf"/>
</dbReference>
<comment type="caution">
    <text evidence="4">The sequence shown here is derived from an EMBL/GenBank/DDBJ whole genome shotgun (WGS) entry which is preliminary data.</text>
</comment>
<feature type="domain" description="N-acetyltransferase" evidence="3">
    <location>
        <begin position="166"/>
        <end position="319"/>
    </location>
</feature>
<dbReference type="InterPro" id="IPR016181">
    <property type="entry name" value="Acyl_CoA_acyltransferase"/>
</dbReference>
<dbReference type="Proteomes" id="UP001603978">
    <property type="component" value="Unassembled WGS sequence"/>
</dbReference>
<dbReference type="InterPro" id="IPR000182">
    <property type="entry name" value="GNAT_dom"/>
</dbReference>
<organism evidence="4 5">
    <name type="scientific">Nonomuraea marmarensis</name>
    <dbReference type="NCBI Taxonomy" id="3351344"/>
    <lineage>
        <taxon>Bacteria</taxon>
        <taxon>Bacillati</taxon>
        <taxon>Actinomycetota</taxon>
        <taxon>Actinomycetes</taxon>
        <taxon>Streptosporangiales</taxon>
        <taxon>Streptosporangiaceae</taxon>
        <taxon>Nonomuraea</taxon>
    </lineage>
</organism>
<keyword evidence="1 4" id="KW-0808">Transferase</keyword>
<keyword evidence="2 4" id="KW-0012">Acyltransferase</keyword>
<dbReference type="Gene3D" id="3.40.630.30">
    <property type="match status" value="1"/>
</dbReference>
<gene>
    <name evidence="4" type="ORF">ACFLIM_35435</name>
</gene>
<protein>
    <submittedName>
        <fullName evidence="4">GNAT family N-acetyltransferase</fullName>
        <ecNumber evidence="4">2.3.1.-</ecNumber>
    </submittedName>
</protein>
<evidence type="ECO:0000256" key="1">
    <source>
        <dbReference type="ARBA" id="ARBA00022679"/>
    </source>
</evidence>
<feature type="domain" description="N-acetyltransferase" evidence="3">
    <location>
        <begin position="1"/>
        <end position="164"/>
    </location>
</feature>
<dbReference type="PROSITE" id="PS51186">
    <property type="entry name" value="GNAT"/>
    <property type="match status" value="2"/>
</dbReference>
<dbReference type="RefSeq" id="WP_393172734.1">
    <property type="nucleotide sequence ID" value="NZ_JBICRM010000028.1"/>
</dbReference>
<dbReference type="EC" id="2.3.1.-" evidence="4"/>
<dbReference type="PANTHER" id="PTHR43877">
    <property type="entry name" value="AMINOALKYLPHOSPHONATE N-ACETYLTRANSFERASE-RELATED-RELATED"/>
    <property type="match status" value="1"/>
</dbReference>
<dbReference type="CDD" id="cd04301">
    <property type="entry name" value="NAT_SF"/>
    <property type="match status" value="2"/>
</dbReference>
<evidence type="ECO:0000259" key="3">
    <source>
        <dbReference type="PROSITE" id="PS51186"/>
    </source>
</evidence>
<dbReference type="Pfam" id="PF00583">
    <property type="entry name" value="Acetyltransf_1"/>
    <property type="match status" value="2"/>
</dbReference>
<dbReference type="SUPFAM" id="SSF55729">
    <property type="entry name" value="Acyl-CoA N-acyltransferases (Nat)"/>
    <property type="match status" value="2"/>
</dbReference>
<proteinExistence type="predicted"/>
<name>A0ABW7AQ20_9ACTN</name>
<dbReference type="EMBL" id="JBICRM010000028">
    <property type="protein sequence ID" value="MFG1708506.1"/>
    <property type="molecule type" value="Genomic_DNA"/>
</dbReference>
<reference evidence="4 5" key="1">
    <citation type="submission" date="2024-10" db="EMBL/GenBank/DDBJ databases">
        <authorList>
            <person name="Topkara A.R."/>
            <person name="Saygin H."/>
        </authorList>
    </citation>
    <scope>NUCLEOTIDE SEQUENCE [LARGE SCALE GENOMIC DNA]</scope>
    <source>
        <strain evidence="4 5">M3C6</strain>
    </source>
</reference>
<dbReference type="GO" id="GO:0016746">
    <property type="term" value="F:acyltransferase activity"/>
    <property type="evidence" value="ECO:0007669"/>
    <property type="project" value="UniProtKB-KW"/>
</dbReference>
<sequence>MEWGPLTRQDARPLAELWAAIEAEDRTGDLYAVDDVAEQLAHHLIDLPEGTIAARDGDRVAAFGYLPVKQSVVDVHMMRLWGGVHPAYRRQGLGRRIVDWSVRAAPGLSAKAFPGVPLEVHLDVHEGSQGLAALAAGSGFAAARTFARMTRRLSGGLPPLRTPAGVSIVTWSPEVDEGARQVRNESFRDHWGSVPHTRESWRTIITGSRNFRPEATFAALAGERVVGVLITHFFDAQSAHLGERQAWIPIIGTLKEWRGKGVASALIAHALAAFTSQGYASAGLGVDTHNPTGAVSVYARAGFEIIKRSTSYALPIKPA</sequence>
<evidence type="ECO:0000313" key="4">
    <source>
        <dbReference type="EMBL" id="MFG1708506.1"/>
    </source>
</evidence>
<evidence type="ECO:0000256" key="2">
    <source>
        <dbReference type="ARBA" id="ARBA00023315"/>
    </source>
</evidence>
<keyword evidence="5" id="KW-1185">Reference proteome</keyword>
<accession>A0ABW7AQ20</accession>
<evidence type="ECO:0000313" key="5">
    <source>
        <dbReference type="Proteomes" id="UP001603978"/>
    </source>
</evidence>